<comment type="caution">
    <text evidence="3">The sequence shown here is derived from an EMBL/GenBank/DDBJ whole genome shotgun (WGS) entry which is preliminary data.</text>
</comment>
<proteinExistence type="predicted"/>
<gene>
    <name evidence="3" type="ORF">C0J50_20692</name>
</gene>
<accession>A0AAD5APQ4</accession>
<evidence type="ECO:0000313" key="4">
    <source>
        <dbReference type="Proteomes" id="UP001205998"/>
    </source>
</evidence>
<dbReference type="EMBL" id="MU551661">
    <property type="protein sequence ID" value="KAI5619775.1"/>
    <property type="molecule type" value="Genomic_DNA"/>
</dbReference>
<evidence type="ECO:0000313" key="3">
    <source>
        <dbReference type="EMBL" id="KAI5619775.1"/>
    </source>
</evidence>
<keyword evidence="2" id="KW-1133">Transmembrane helix</keyword>
<keyword evidence="4" id="KW-1185">Reference proteome</keyword>
<organism evidence="3 4">
    <name type="scientific">Silurus asotus</name>
    <name type="common">Amur catfish</name>
    <name type="synonym">Parasilurus asotus</name>
    <dbReference type="NCBI Taxonomy" id="30991"/>
    <lineage>
        <taxon>Eukaryota</taxon>
        <taxon>Metazoa</taxon>
        <taxon>Chordata</taxon>
        <taxon>Craniata</taxon>
        <taxon>Vertebrata</taxon>
        <taxon>Euteleostomi</taxon>
        <taxon>Actinopterygii</taxon>
        <taxon>Neopterygii</taxon>
        <taxon>Teleostei</taxon>
        <taxon>Ostariophysi</taxon>
        <taxon>Siluriformes</taxon>
        <taxon>Siluridae</taxon>
        <taxon>Silurus</taxon>
    </lineage>
</organism>
<name>A0AAD5APQ4_SILAS</name>
<dbReference type="AlphaFoldDB" id="A0AAD5APQ4"/>
<feature type="transmembrane region" description="Helical" evidence="2">
    <location>
        <begin position="96"/>
        <end position="114"/>
    </location>
</feature>
<dbReference type="Proteomes" id="UP001205998">
    <property type="component" value="Unassembled WGS sequence"/>
</dbReference>
<keyword evidence="2" id="KW-0812">Transmembrane</keyword>
<feature type="region of interest" description="Disordered" evidence="1">
    <location>
        <begin position="159"/>
        <end position="181"/>
    </location>
</feature>
<protein>
    <submittedName>
        <fullName evidence="3">Centrosomal protein of 89 kDa isoform X4</fullName>
    </submittedName>
</protein>
<evidence type="ECO:0000256" key="1">
    <source>
        <dbReference type="SAM" id="MobiDB-lite"/>
    </source>
</evidence>
<feature type="region of interest" description="Disordered" evidence="1">
    <location>
        <begin position="198"/>
        <end position="222"/>
    </location>
</feature>
<evidence type="ECO:0000256" key="2">
    <source>
        <dbReference type="SAM" id="Phobius"/>
    </source>
</evidence>
<keyword evidence="2" id="KW-0472">Membrane</keyword>
<sequence>MAPPPFFTINQLESQQNRTNDPLVSSVLQFTSPNPQLESVLILFHQVFKKQASASVCALGQRLNEQEKDFAGKAASFQHEIQHLQVMMGIVIQLRLSSFHLVLFFTSLCLLLSFRSSRLLARLNHGFKVEVENELEVVWEAAARENRHLQDIVIGKLDVSSSPRDSHPSPAWKPQETPNQAWCQSSAVSPTFIMIPEQRKDSRQHHRMLSDENQRNGLDFYS</sequence>
<reference evidence="3" key="1">
    <citation type="submission" date="2018-07" db="EMBL/GenBank/DDBJ databases">
        <title>Comparative genomics of catfishes provides insights into carnivory and benthic adaptation.</title>
        <authorList>
            <person name="Zhang Y."/>
            <person name="Wang D."/>
            <person name="Peng Z."/>
            <person name="Zheng S."/>
            <person name="Shao F."/>
            <person name="Tao W."/>
        </authorList>
    </citation>
    <scope>NUCLEOTIDE SEQUENCE</scope>
    <source>
        <strain evidence="3">Chongqing</strain>
    </source>
</reference>